<accession>A0A484N9W0</accession>
<sequence length="72" mass="8450">MPTGDAQGVLGSYMYQTNLKEDFVKSKDNQFERPEHHSTNYTVDKRMKEVEYCDRDGDELSKKMKTIKIEKS</sequence>
<protein>
    <submittedName>
        <fullName evidence="1">Uncharacterized protein</fullName>
    </submittedName>
</protein>
<gene>
    <name evidence="1" type="ORF">CCAM_LOCUS39941</name>
</gene>
<dbReference type="Proteomes" id="UP000595140">
    <property type="component" value="Unassembled WGS sequence"/>
</dbReference>
<organism evidence="1 2">
    <name type="scientific">Cuscuta campestris</name>
    <dbReference type="NCBI Taxonomy" id="132261"/>
    <lineage>
        <taxon>Eukaryota</taxon>
        <taxon>Viridiplantae</taxon>
        <taxon>Streptophyta</taxon>
        <taxon>Embryophyta</taxon>
        <taxon>Tracheophyta</taxon>
        <taxon>Spermatophyta</taxon>
        <taxon>Magnoliopsida</taxon>
        <taxon>eudicotyledons</taxon>
        <taxon>Gunneridae</taxon>
        <taxon>Pentapetalae</taxon>
        <taxon>asterids</taxon>
        <taxon>lamiids</taxon>
        <taxon>Solanales</taxon>
        <taxon>Convolvulaceae</taxon>
        <taxon>Cuscuteae</taxon>
        <taxon>Cuscuta</taxon>
        <taxon>Cuscuta subgen. Grammica</taxon>
        <taxon>Cuscuta sect. Cleistogrammica</taxon>
    </lineage>
</organism>
<keyword evidence="2" id="KW-1185">Reference proteome</keyword>
<evidence type="ECO:0000313" key="2">
    <source>
        <dbReference type="Proteomes" id="UP000595140"/>
    </source>
</evidence>
<dbReference type="EMBL" id="OOIL02006568">
    <property type="protein sequence ID" value="VFQ98165.1"/>
    <property type="molecule type" value="Genomic_DNA"/>
</dbReference>
<name>A0A484N9W0_9ASTE</name>
<reference evidence="1 2" key="1">
    <citation type="submission" date="2018-04" db="EMBL/GenBank/DDBJ databases">
        <authorList>
            <person name="Vogel A."/>
        </authorList>
    </citation>
    <scope>NUCLEOTIDE SEQUENCE [LARGE SCALE GENOMIC DNA]</scope>
</reference>
<dbReference type="AlphaFoldDB" id="A0A484N9W0"/>
<proteinExistence type="predicted"/>
<evidence type="ECO:0000313" key="1">
    <source>
        <dbReference type="EMBL" id="VFQ98165.1"/>
    </source>
</evidence>